<organism evidence="1 2">
    <name type="scientific">Tritonibacter multivorans</name>
    <dbReference type="NCBI Taxonomy" id="928856"/>
    <lineage>
        <taxon>Bacteria</taxon>
        <taxon>Pseudomonadati</taxon>
        <taxon>Pseudomonadota</taxon>
        <taxon>Alphaproteobacteria</taxon>
        <taxon>Rhodobacterales</taxon>
        <taxon>Paracoccaceae</taxon>
        <taxon>Tritonibacter</taxon>
    </lineage>
</organism>
<dbReference type="Proteomes" id="UP000052022">
    <property type="component" value="Unassembled WGS sequence"/>
</dbReference>
<accession>A0A0N7M0H1</accession>
<dbReference type="STRING" id="928856.SAMN04488049_104185"/>
<reference evidence="1 2" key="1">
    <citation type="submission" date="2015-09" db="EMBL/GenBank/DDBJ databases">
        <authorList>
            <consortium name="Swine Surveillance"/>
        </authorList>
    </citation>
    <scope>NUCLEOTIDE SEQUENCE [LARGE SCALE GENOMIC DNA]</scope>
    <source>
        <strain evidence="1 2">CECT 7557</strain>
    </source>
</reference>
<dbReference type="AlphaFoldDB" id="A0A0N7M0H1"/>
<dbReference type="Gene3D" id="1.25.40.290">
    <property type="entry name" value="ARM repeat domains"/>
    <property type="match status" value="1"/>
</dbReference>
<dbReference type="EMBL" id="CYSD01000039">
    <property type="protein sequence ID" value="CUH80449.1"/>
    <property type="molecule type" value="Genomic_DNA"/>
</dbReference>
<name>A0A0N7M0H1_9RHOB</name>
<evidence type="ECO:0000313" key="1">
    <source>
        <dbReference type="EMBL" id="CUH80449.1"/>
    </source>
</evidence>
<protein>
    <submittedName>
        <fullName evidence="1">DNA alkylation repair enzyme</fullName>
    </submittedName>
</protein>
<evidence type="ECO:0000313" key="2">
    <source>
        <dbReference type="Proteomes" id="UP000052022"/>
    </source>
</evidence>
<keyword evidence="2" id="KW-1185">Reference proteome</keyword>
<dbReference type="SUPFAM" id="SSF48371">
    <property type="entry name" value="ARM repeat"/>
    <property type="match status" value="1"/>
</dbReference>
<proteinExistence type="predicted"/>
<sequence>MARTAQVDQGYSLKDELFNATKIEGLAALFAPHAPGFSAAGFTGDVMSRMLDLELKARISWIADCLQRHVPGDLHTIAPVLRAALPPPLDPTLTDDDFGDFIYAPLGEWVTDLVTEDSRDLGLDLLEEITQRFSMEWALRPFLLNWPEETLARVADWCAHDNYHIRRLASEGTRPRLPWGQAVGLPFDATLPVLARLYGDRTRYVTRSVANHLNDIAKKDAELVVDTLTAWQAQGQQAEKEMAWITAHALRGLVKAGHPGALALLGYDPDMDVDVRLSCPASAVIGEKLAFSCDIQGATGAGVLVDYRITFCRPGGKSSVKVYKLKQAKIGTSGLTLSKAHGLKANASTFTLVPGAHLLEVMVNGRVRAQATFDLVEDAD</sequence>
<gene>
    <name evidence="1" type="ORF">TRM7557_02902</name>
</gene>
<dbReference type="InterPro" id="IPR016024">
    <property type="entry name" value="ARM-type_fold"/>
</dbReference>